<organism evidence="1">
    <name type="scientific">mine drainage metagenome</name>
    <dbReference type="NCBI Taxonomy" id="410659"/>
    <lineage>
        <taxon>unclassified sequences</taxon>
        <taxon>metagenomes</taxon>
        <taxon>ecological metagenomes</taxon>
    </lineage>
</organism>
<name>A0A1J5PXP8_9ZZZZ</name>
<sequence length="150" mass="16034">MMRDVPLSSIIMPRVAMKGGTRNLVMARPEVQPDSAHMARAPTMPSGMGSFRLTINTPAISAQKVISTPTDKSIPEVMMMNVLAMARTPTTVVDCKIPIMLSSVMKASGLSTENTAINAIRLAKASSFCLAWPPVKRVSQEVGAAYLVMG</sequence>
<accession>A0A1J5PXP8</accession>
<gene>
    <name evidence="1" type="ORF">GALL_457880</name>
</gene>
<proteinExistence type="predicted"/>
<evidence type="ECO:0000313" key="1">
    <source>
        <dbReference type="EMBL" id="OIQ72583.1"/>
    </source>
</evidence>
<dbReference type="AlphaFoldDB" id="A0A1J5PXP8"/>
<dbReference type="EMBL" id="MLJW01003208">
    <property type="protein sequence ID" value="OIQ72583.1"/>
    <property type="molecule type" value="Genomic_DNA"/>
</dbReference>
<protein>
    <submittedName>
        <fullName evidence="1">Uncharacterized protein</fullName>
    </submittedName>
</protein>
<reference evidence="1" key="1">
    <citation type="submission" date="2016-10" db="EMBL/GenBank/DDBJ databases">
        <title>Sequence of Gallionella enrichment culture.</title>
        <authorList>
            <person name="Poehlein A."/>
            <person name="Muehling M."/>
            <person name="Daniel R."/>
        </authorList>
    </citation>
    <scope>NUCLEOTIDE SEQUENCE</scope>
</reference>
<comment type="caution">
    <text evidence="1">The sequence shown here is derived from an EMBL/GenBank/DDBJ whole genome shotgun (WGS) entry which is preliminary data.</text>
</comment>